<reference evidence="2 3" key="1">
    <citation type="journal article" date="2019" name="Int. J. Syst. Evol. Microbiol.">
        <title>The Global Catalogue of Microorganisms (GCM) 10K type strain sequencing project: providing services to taxonomists for standard genome sequencing and annotation.</title>
        <authorList>
            <consortium name="The Broad Institute Genomics Platform"/>
            <consortium name="The Broad Institute Genome Sequencing Center for Infectious Disease"/>
            <person name="Wu L."/>
            <person name="Ma J."/>
        </authorList>
    </citation>
    <scope>NUCLEOTIDE SEQUENCE [LARGE SCALE GENOMIC DNA]</scope>
    <source>
        <strain evidence="2 3">JCM 5067</strain>
    </source>
</reference>
<accession>A0ABN1FE08</accession>
<evidence type="ECO:0000313" key="2">
    <source>
        <dbReference type="EMBL" id="GAA0588875.1"/>
    </source>
</evidence>
<dbReference type="EMBL" id="BAAACA010000009">
    <property type="protein sequence ID" value="GAA0588875.1"/>
    <property type="molecule type" value="Genomic_DNA"/>
</dbReference>
<organism evidence="2 3">
    <name type="scientific">Streptomyces crystallinus</name>
    <dbReference type="NCBI Taxonomy" id="68191"/>
    <lineage>
        <taxon>Bacteria</taxon>
        <taxon>Bacillati</taxon>
        <taxon>Actinomycetota</taxon>
        <taxon>Actinomycetes</taxon>
        <taxon>Kitasatosporales</taxon>
        <taxon>Streptomycetaceae</taxon>
        <taxon>Streptomyces</taxon>
    </lineage>
</organism>
<proteinExistence type="predicted"/>
<name>A0ABN1FE08_9ACTN</name>
<dbReference type="InterPro" id="IPR006311">
    <property type="entry name" value="TAT_signal"/>
</dbReference>
<feature type="chain" id="PRO_5046805091" evidence="1">
    <location>
        <begin position="33"/>
        <end position="149"/>
    </location>
</feature>
<comment type="caution">
    <text evidence="2">The sequence shown here is derived from an EMBL/GenBank/DDBJ whole genome shotgun (WGS) entry which is preliminary data.</text>
</comment>
<gene>
    <name evidence="2" type="ORF">GCM10010394_17740</name>
</gene>
<dbReference type="RefSeq" id="WP_344071982.1">
    <property type="nucleotide sequence ID" value="NZ_BAAACA010000009.1"/>
</dbReference>
<evidence type="ECO:0000256" key="1">
    <source>
        <dbReference type="SAM" id="SignalP"/>
    </source>
</evidence>
<feature type="signal peptide" evidence="1">
    <location>
        <begin position="1"/>
        <end position="32"/>
    </location>
</feature>
<evidence type="ECO:0000313" key="3">
    <source>
        <dbReference type="Proteomes" id="UP001500668"/>
    </source>
</evidence>
<sequence>MSYNRRSILGAAFALPAAVAVANIATATPAAAAGVEAGDWADLVLEPGVTAQTGATPQVRLVTIAGTQFLQARGIINGSFAADTKVATLPAAMARPTSYIRATAPRNNSQGINSCRFEVNTAGSVTIFGGNSGNAITWVQFDSVQTIWR</sequence>
<dbReference type="Proteomes" id="UP001500668">
    <property type="component" value="Unassembled WGS sequence"/>
</dbReference>
<protein>
    <submittedName>
        <fullName evidence="2">Uncharacterized protein</fullName>
    </submittedName>
</protein>
<keyword evidence="1" id="KW-0732">Signal</keyword>
<dbReference type="PROSITE" id="PS51318">
    <property type="entry name" value="TAT"/>
    <property type="match status" value="1"/>
</dbReference>
<keyword evidence="3" id="KW-1185">Reference proteome</keyword>